<feature type="transmembrane region" description="Helical" evidence="2">
    <location>
        <begin position="33"/>
        <end position="51"/>
    </location>
</feature>
<feature type="transmembrane region" description="Helical" evidence="2">
    <location>
        <begin position="7"/>
        <end position="27"/>
    </location>
</feature>
<dbReference type="RefSeq" id="WP_152602212.1">
    <property type="nucleotide sequence ID" value="NZ_JACHBQ010000001.1"/>
</dbReference>
<evidence type="ECO:0008006" key="5">
    <source>
        <dbReference type="Google" id="ProtNLM"/>
    </source>
</evidence>
<dbReference type="AlphaFoldDB" id="A0A7W9A076"/>
<evidence type="ECO:0000256" key="1">
    <source>
        <dbReference type="SAM" id="MobiDB-lite"/>
    </source>
</evidence>
<feature type="compositionally biased region" description="Polar residues" evidence="1">
    <location>
        <begin position="99"/>
        <end position="113"/>
    </location>
</feature>
<dbReference type="InterPro" id="IPR025323">
    <property type="entry name" value="DUF4229"/>
</dbReference>
<keyword evidence="2" id="KW-1133">Transmembrane helix</keyword>
<dbReference type="Proteomes" id="UP000561726">
    <property type="component" value="Unassembled WGS sequence"/>
</dbReference>
<sequence length="113" mass="12622">MKSVPSWVSYSVFRVLLFVAPLAILLLLGIKEWIAAVIAALVGMSLSFIFLRKTREKVARDLYAARHREKPRVHEDAELEDAALDREERKATPVESTAGAEQSTDSRQNGSQP</sequence>
<dbReference type="Pfam" id="PF14012">
    <property type="entry name" value="DUF4229"/>
    <property type="match status" value="1"/>
</dbReference>
<proteinExistence type="predicted"/>
<evidence type="ECO:0000256" key="2">
    <source>
        <dbReference type="SAM" id="Phobius"/>
    </source>
</evidence>
<name>A0A7W9A076_9MICO</name>
<protein>
    <recommendedName>
        <fullName evidence="5">Mechanosensitive ion channel protein MscS</fullName>
    </recommendedName>
</protein>
<comment type="caution">
    <text evidence="3">The sequence shown here is derived from an EMBL/GenBank/DDBJ whole genome shotgun (WGS) entry which is preliminary data.</text>
</comment>
<dbReference type="OrthoDB" id="4981788at2"/>
<keyword evidence="2" id="KW-0472">Membrane</keyword>
<feature type="region of interest" description="Disordered" evidence="1">
    <location>
        <begin position="68"/>
        <end position="113"/>
    </location>
</feature>
<reference evidence="3 4" key="1">
    <citation type="submission" date="2020-08" db="EMBL/GenBank/DDBJ databases">
        <title>Sequencing the genomes of 1000 actinobacteria strains.</title>
        <authorList>
            <person name="Klenk H.-P."/>
        </authorList>
    </citation>
    <scope>NUCLEOTIDE SEQUENCE [LARGE SCALE GENOMIC DNA]</scope>
    <source>
        <strain evidence="3 4">DSM 21065</strain>
    </source>
</reference>
<gene>
    <name evidence="3" type="ORF">BJ997_004029</name>
</gene>
<evidence type="ECO:0000313" key="3">
    <source>
        <dbReference type="EMBL" id="MBB5643481.1"/>
    </source>
</evidence>
<organism evidence="3 4">
    <name type="scientific">Cryobacterium roopkundense</name>
    <dbReference type="NCBI Taxonomy" id="1001240"/>
    <lineage>
        <taxon>Bacteria</taxon>
        <taxon>Bacillati</taxon>
        <taxon>Actinomycetota</taxon>
        <taxon>Actinomycetes</taxon>
        <taxon>Micrococcales</taxon>
        <taxon>Microbacteriaceae</taxon>
        <taxon>Cryobacterium</taxon>
    </lineage>
</organism>
<accession>A0A7W9A076</accession>
<feature type="compositionally biased region" description="Basic and acidic residues" evidence="1">
    <location>
        <begin position="83"/>
        <end position="92"/>
    </location>
</feature>
<keyword evidence="2" id="KW-0812">Transmembrane</keyword>
<evidence type="ECO:0000313" key="4">
    <source>
        <dbReference type="Proteomes" id="UP000561726"/>
    </source>
</evidence>
<dbReference type="EMBL" id="JACHBQ010000001">
    <property type="protein sequence ID" value="MBB5643481.1"/>
    <property type="molecule type" value="Genomic_DNA"/>
</dbReference>